<gene>
    <name evidence="9" type="ORF">FisN_9Hh119</name>
</gene>
<evidence type="ECO:0000313" key="9">
    <source>
        <dbReference type="EMBL" id="GAX20399.1"/>
    </source>
</evidence>
<dbReference type="Proteomes" id="UP000198406">
    <property type="component" value="Unassembled WGS sequence"/>
</dbReference>
<dbReference type="Gene3D" id="3.30.40.10">
    <property type="entry name" value="Zinc/RING finger domain, C3HC4 (zinc finger)"/>
    <property type="match status" value="2"/>
</dbReference>
<dbReference type="GO" id="GO:0008270">
    <property type="term" value="F:zinc ion binding"/>
    <property type="evidence" value="ECO:0007669"/>
    <property type="project" value="UniProtKB-KW"/>
</dbReference>
<dbReference type="Pfam" id="PF13639">
    <property type="entry name" value="zf-RING_2"/>
    <property type="match status" value="1"/>
</dbReference>
<dbReference type="InterPro" id="IPR001607">
    <property type="entry name" value="Znf_UBP"/>
</dbReference>
<keyword evidence="5" id="KW-0175">Coiled coil</keyword>
<evidence type="ECO:0000259" key="8">
    <source>
        <dbReference type="PROSITE" id="PS50271"/>
    </source>
</evidence>
<feature type="coiled-coil region" evidence="5">
    <location>
        <begin position="329"/>
        <end position="422"/>
    </location>
</feature>
<sequence>MIQAHPVSFGNPALGVYHGTVYTSESPDESHETINMVAMIHVPPEQVPEGVLNVTRAHRPWMRRVRIVTSQDDDERTYLVLLELSSQEAVQSMVQELHHTPYTCLDESQVCRVYPVVSVQGHEGVSLVSPFFAPGRSDDYHCAVCLEHMDETTDIFTTVCNHSFHIDCLIQWQDSPCPVCRYDHAGLKEALSQCHQCGTTDHNYVCLICGIVACGGIPSNDTSASACHLPTQEPTPRATSHAQQHYDETLHAYALDTITQHVWDFAGQGYVHRLLQNKEDGKLVEISDPNNTSSQERSSHPTALSDAQEGEMVHRKLEGYASQYYTLLKSQLEQQRIFYQGRLEELRHEFRPPPQAHDVILALKQERQQLAQRLQSVQARYQKVHDTVQFLRNMNESLEANQKALQHEMQQARREQMEVRQKLESVLPPLQEQVTRLMLQLERECGSAS</sequence>
<dbReference type="Pfam" id="PF07576">
    <property type="entry name" value="BRAP2"/>
    <property type="match status" value="1"/>
</dbReference>
<dbReference type="PANTHER" id="PTHR24007">
    <property type="entry name" value="BRCA1-ASSOCIATED PROTEIN"/>
    <property type="match status" value="1"/>
</dbReference>
<evidence type="ECO:0000313" key="10">
    <source>
        <dbReference type="Proteomes" id="UP000198406"/>
    </source>
</evidence>
<keyword evidence="1" id="KW-0479">Metal-binding</keyword>
<dbReference type="AlphaFoldDB" id="A0A1Z5K2I6"/>
<proteinExistence type="predicted"/>
<feature type="domain" description="UBP-type" evidence="8">
    <location>
        <begin position="175"/>
        <end position="290"/>
    </location>
</feature>
<dbReference type="InParanoid" id="A0A1Z5K2I6"/>
<comment type="caution">
    <text evidence="9">The sequence shown here is derived from an EMBL/GenBank/DDBJ whole genome shotgun (WGS) entry which is preliminary data.</text>
</comment>
<organism evidence="9 10">
    <name type="scientific">Fistulifera solaris</name>
    <name type="common">Oleaginous diatom</name>
    <dbReference type="NCBI Taxonomy" id="1519565"/>
    <lineage>
        <taxon>Eukaryota</taxon>
        <taxon>Sar</taxon>
        <taxon>Stramenopiles</taxon>
        <taxon>Ochrophyta</taxon>
        <taxon>Bacillariophyta</taxon>
        <taxon>Bacillariophyceae</taxon>
        <taxon>Bacillariophycidae</taxon>
        <taxon>Naviculales</taxon>
        <taxon>Naviculaceae</taxon>
        <taxon>Fistulifera</taxon>
    </lineage>
</organism>
<keyword evidence="2 4" id="KW-0863">Zinc-finger</keyword>
<feature type="region of interest" description="Disordered" evidence="6">
    <location>
        <begin position="284"/>
        <end position="310"/>
    </location>
</feature>
<dbReference type="Pfam" id="PF02148">
    <property type="entry name" value="zf-UBP"/>
    <property type="match status" value="1"/>
</dbReference>
<dbReference type="InterPro" id="IPR013083">
    <property type="entry name" value="Znf_RING/FYVE/PHD"/>
</dbReference>
<dbReference type="GO" id="GO:0016567">
    <property type="term" value="P:protein ubiquitination"/>
    <property type="evidence" value="ECO:0007669"/>
    <property type="project" value="TreeGrafter"/>
</dbReference>
<dbReference type="GO" id="GO:0061630">
    <property type="term" value="F:ubiquitin protein ligase activity"/>
    <property type="evidence" value="ECO:0007669"/>
    <property type="project" value="UniProtKB-EC"/>
</dbReference>
<accession>A0A1Z5K2I6</accession>
<dbReference type="PROSITE" id="PS50089">
    <property type="entry name" value="ZF_RING_2"/>
    <property type="match status" value="1"/>
</dbReference>
<feature type="domain" description="RING-type" evidence="7">
    <location>
        <begin position="142"/>
        <end position="181"/>
    </location>
</feature>
<evidence type="ECO:0000256" key="2">
    <source>
        <dbReference type="ARBA" id="ARBA00022771"/>
    </source>
</evidence>
<evidence type="ECO:0000259" key="7">
    <source>
        <dbReference type="PROSITE" id="PS50089"/>
    </source>
</evidence>
<evidence type="ECO:0000256" key="1">
    <source>
        <dbReference type="ARBA" id="ARBA00022723"/>
    </source>
</evidence>
<keyword evidence="9" id="KW-0808">Transferase</keyword>
<keyword evidence="9" id="KW-0012">Acyltransferase</keyword>
<evidence type="ECO:0000256" key="6">
    <source>
        <dbReference type="SAM" id="MobiDB-lite"/>
    </source>
</evidence>
<dbReference type="CDD" id="cd16457">
    <property type="entry name" value="RING-H2_BRAP2"/>
    <property type="match status" value="1"/>
</dbReference>
<dbReference type="InterPro" id="IPR001841">
    <property type="entry name" value="Znf_RING"/>
</dbReference>
<evidence type="ECO:0000256" key="4">
    <source>
        <dbReference type="PROSITE-ProRule" id="PRU00502"/>
    </source>
</evidence>
<evidence type="ECO:0000256" key="3">
    <source>
        <dbReference type="ARBA" id="ARBA00022833"/>
    </source>
</evidence>
<reference evidence="9 10" key="1">
    <citation type="journal article" date="2015" name="Plant Cell">
        <title>Oil accumulation by the oleaginous diatom Fistulifera solaris as revealed by the genome and transcriptome.</title>
        <authorList>
            <person name="Tanaka T."/>
            <person name="Maeda Y."/>
            <person name="Veluchamy A."/>
            <person name="Tanaka M."/>
            <person name="Abida H."/>
            <person name="Marechal E."/>
            <person name="Bowler C."/>
            <person name="Muto M."/>
            <person name="Sunaga Y."/>
            <person name="Tanaka M."/>
            <person name="Yoshino T."/>
            <person name="Taniguchi T."/>
            <person name="Fukuda Y."/>
            <person name="Nemoto M."/>
            <person name="Matsumoto M."/>
            <person name="Wong P.S."/>
            <person name="Aburatani S."/>
            <person name="Fujibuchi W."/>
        </authorList>
    </citation>
    <scope>NUCLEOTIDE SEQUENCE [LARGE SCALE GENOMIC DNA]</scope>
    <source>
        <strain evidence="9 10">JPCC DA0580</strain>
    </source>
</reference>
<protein>
    <submittedName>
        <fullName evidence="9">BRCA1-associated protein</fullName>
        <ecNumber evidence="9">2.3.2.27</ecNumber>
    </submittedName>
</protein>
<dbReference type="InterPro" id="IPR047243">
    <property type="entry name" value="RING-H2_BRAP2"/>
</dbReference>
<dbReference type="GO" id="GO:0005737">
    <property type="term" value="C:cytoplasm"/>
    <property type="evidence" value="ECO:0007669"/>
    <property type="project" value="TreeGrafter"/>
</dbReference>
<name>A0A1Z5K2I6_FISSO</name>
<dbReference type="SMART" id="SM00184">
    <property type="entry name" value="RING"/>
    <property type="match status" value="1"/>
</dbReference>
<keyword evidence="10" id="KW-1185">Reference proteome</keyword>
<dbReference type="EC" id="2.3.2.27" evidence="9"/>
<evidence type="ECO:0000256" key="5">
    <source>
        <dbReference type="SAM" id="Coils"/>
    </source>
</evidence>
<dbReference type="PANTHER" id="PTHR24007:SF7">
    <property type="entry name" value="BRCA1-ASSOCIATED PROTEIN"/>
    <property type="match status" value="1"/>
</dbReference>
<dbReference type="SMART" id="SM00290">
    <property type="entry name" value="ZnF_UBP"/>
    <property type="match status" value="1"/>
</dbReference>
<feature type="compositionally biased region" description="Polar residues" evidence="6">
    <location>
        <begin position="288"/>
        <end position="302"/>
    </location>
</feature>
<dbReference type="GO" id="GO:0007265">
    <property type="term" value="P:Ras protein signal transduction"/>
    <property type="evidence" value="ECO:0007669"/>
    <property type="project" value="TreeGrafter"/>
</dbReference>
<dbReference type="InterPro" id="IPR011422">
    <property type="entry name" value="BRAP2/ETP1_RRM"/>
</dbReference>
<keyword evidence="3" id="KW-0862">Zinc</keyword>
<dbReference type="EMBL" id="BDSP01000147">
    <property type="protein sequence ID" value="GAX20399.1"/>
    <property type="molecule type" value="Genomic_DNA"/>
</dbReference>
<dbReference type="OrthoDB" id="273556at2759"/>
<dbReference type="SUPFAM" id="SSF57850">
    <property type="entry name" value="RING/U-box"/>
    <property type="match status" value="1"/>
</dbReference>
<dbReference type="PROSITE" id="PS50271">
    <property type="entry name" value="ZF_UBP"/>
    <property type="match status" value="1"/>
</dbReference>